<protein>
    <recommendedName>
        <fullName evidence="6">FtsK domain-containing protein</fullName>
    </recommendedName>
</protein>
<dbReference type="PROSITE" id="PS50901">
    <property type="entry name" value="FTSK"/>
    <property type="match status" value="1"/>
</dbReference>
<reference evidence="7 8" key="1">
    <citation type="journal article" date="2019" name="J. Gen. Appl. Microbiol.">
        <title>Aerobic degradation of cis-dichloroethene by the marine bacterium Marinobacter salsuginis strain 5N-3.</title>
        <authorList>
            <person name="Inoue Y."/>
            <person name="Fukunaga Y."/>
            <person name="Katsumata H."/>
            <person name="Ohji S."/>
            <person name="Hosoyama A."/>
            <person name="Mori K."/>
            <person name="Ando K."/>
        </authorList>
    </citation>
    <scope>NUCLEOTIDE SEQUENCE [LARGE SCALE GENOMIC DNA]</scope>
    <source>
        <strain evidence="7 8">5N-3</strain>
    </source>
</reference>
<dbReference type="RefSeq" id="WP_069185297.1">
    <property type="nucleotide sequence ID" value="NZ_BGZH01000003.1"/>
</dbReference>
<evidence type="ECO:0000256" key="4">
    <source>
        <dbReference type="SAM" id="Coils"/>
    </source>
</evidence>
<sequence length="1778" mass="198574">MTRNELIAAVALDFIKVHLDQETDGSMRFCMLGLEPSLVRSISQAVLADSDTASSVSVKVSSLFDPDDDLPTDARSNQSITHWRHCRLPDNTRAVLFAASQEELQRNDKSVEKVTKIETDTLRNCYDAWIDQAGLTSVYLDSVRREHLLTALKAANQSHAARTIETYADFVIAVAEGIVSAGLPLQKAIDNALPSLRLPRYSGYFDRIPEKKRNHAGEWNKIFRALHSKVRPLLVQETEKGEPIPREQLRTNFEELSERLDPSERQAIKAFLDADLRIDKWSDAQKGLVELDWRSISDLFEGITKKSSQPLGEETTKFFDDEFDDLLEEEERELLASAFPKEPSEDLQAFFETHREHLARDKKLSGKWERYIYRNPQTYQDFLVGLLETLDGLRRRVSDDELNEKKLTIRIPNSREKSFWRGKNAKVARYFAFRYRGLQKALGDKVEIDFGKLMEFYFPQVEDDLARTTSSSKEARSIKFEAVLDPTGANTKLVFHWEMPVDAIATALPDDLLNVANEGENYALLPTADITRQSVSSKGSIQRIDLNDVNTIRDVTNTNDGKLVAPNRDSGDRSVAFLSGLNTLSGVLETQGTELIKQRFDIFLAAYTEAIRDWVKSEGSGINSEAFASQANAYSELLASLLDHASNDLAREKLWHEVLRVGVANVGAGSPAAIITPWHPLRLAEISIKTNQASRLINDVLDAEEDDIFRADLLFSQVKFELVANYYPEVCVGFDHNQPILLSAAGTSFDYTLAEPPLRKSRRGGDDALDIEPGVAAKAFSNVGEQYLKLLPHERSNFSVVLYNAESKALPSALASELSSKVEQENELQCDLLLTHSEPQRIRRIYEQQNVTVNDESGSVMASEAARNFLSRLRVGFLDAAKIPDDETDRAADLVALQDVVARNAQLVWKQAPGERKPELMPHVPARWSRRRPIGLADTATSVYLACPVQPEAGQHYLNLINGFLDGDNARAGNVIPAREVNFRDGDIGKIFTQTHKIGEWVVNFDELVDRRLLSNNGVRVIRHVRDRQVDRNIVVSTTSKPKLLRVLLKERLDRLDPAITDENETVIDELIDQANTLSGQVVMRAARYGHYANELLGIVLSMEKIQGSLGGSNLPIGWYFLDDFASWFGQSEEQIADIMAIAPRIVDGQPVLKVAISEAKFVTSGGYRAQAKKSAKQLEETVARLGRAIDPSHKRIDRDIWLNRIGDFMIEGMEPFDPALMNGWDLHKWSDEVRQDKIPIQLAGFSHVFVHDTDEYVDAGDATPLKGMPHCAQQVFDKTSVAGMFRLFAEKNKTSQDGVMANGNEWDDALISTVTISTPQTTPEPETPIHQKEPTPAPDDTQKSVMQDEQEPLASNSNKKVAPAQPDSTSEAAKPTIPDELLKMWPSRQLAEWVNSGAASEEDDEDTKAWLDNTVKALQRALRGYDMTAELIGARLTPNAALVRFRGSDDLTIPKVEKKRQELLTSHAVDVINVMAAPMEVIIMVKRPHRAILRLQDLWRRRQLPSTAPESNTSLLLGAKESDGEILYLNVGNEFGGLQPHGPHTLIAGETGSGKGVLVQSLLLDICATNSPEKARIRMIDPKAGIDFPWLRNMPHLDGDLITTQEAAVQALEELVAEMERRNRLLADAGVTKLDNYNRKVAPSEQLPRIWLFHDELADWMMIDQYRDAVDLNASRLGVKARAAGINLILITQRPDKVALPMQLRANLTNRLVLKVADKRNSMLVLDEPGAERLLGRGHLAAKLSGEGSVILAQVPFASEEEIADVAQIIAEARKKD</sequence>
<evidence type="ECO:0000256" key="5">
    <source>
        <dbReference type="SAM" id="MobiDB-lite"/>
    </source>
</evidence>
<organism evidence="7 8">
    <name type="scientific">Marinobacter salsuginis</name>
    <dbReference type="NCBI Taxonomy" id="418719"/>
    <lineage>
        <taxon>Bacteria</taxon>
        <taxon>Pseudomonadati</taxon>
        <taxon>Pseudomonadota</taxon>
        <taxon>Gammaproteobacteria</taxon>
        <taxon>Pseudomonadales</taxon>
        <taxon>Marinobacteraceae</taxon>
        <taxon>Marinobacter</taxon>
    </lineage>
</organism>
<dbReference type="GO" id="GO:0005524">
    <property type="term" value="F:ATP binding"/>
    <property type="evidence" value="ECO:0007669"/>
    <property type="project" value="UniProtKB-UniRule"/>
</dbReference>
<feature type="region of interest" description="Disordered" evidence="5">
    <location>
        <begin position="1319"/>
        <end position="1378"/>
    </location>
</feature>
<evidence type="ECO:0000313" key="7">
    <source>
        <dbReference type="EMBL" id="GBO85523.1"/>
    </source>
</evidence>
<feature type="coiled-coil region" evidence="4">
    <location>
        <begin position="1603"/>
        <end position="1630"/>
    </location>
</feature>
<dbReference type="InterPro" id="IPR027417">
    <property type="entry name" value="P-loop_NTPase"/>
</dbReference>
<feature type="compositionally biased region" description="Polar residues" evidence="5">
    <location>
        <begin position="1344"/>
        <end position="1360"/>
    </location>
</feature>
<dbReference type="Proteomes" id="UP000340077">
    <property type="component" value="Unassembled WGS sequence"/>
</dbReference>
<dbReference type="Gene3D" id="3.40.50.300">
    <property type="entry name" value="P-loop containing nucleotide triphosphate hydrolases"/>
    <property type="match status" value="1"/>
</dbReference>
<evidence type="ECO:0000259" key="6">
    <source>
        <dbReference type="PROSITE" id="PS50901"/>
    </source>
</evidence>
<evidence type="ECO:0000256" key="1">
    <source>
        <dbReference type="ARBA" id="ARBA00022741"/>
    </source>
</evidence>
<dbReference type="GO" id="GO:0003677">
    <property type="term" value="F:DNA binding"/>
    <property type="evidence" value="ECO:0007669"/>
    <property type="project" value="InterPro"/>
</dbReference>
<name>A0A5M3PRG2_9GAMM</name>
<dbReference type="PANTHER" id="PTHR22683">
    <property type="entry name" value="SPORULATION PROTEIN RELATED"/>
    <property type="match status" value="1"/>
</dbReference>
<comment type="caution">
    <text evidence="7">The sequence shown here is derived from an EMBL/GenBank/DDBJ whole genome shotgun (WGS) entry which is preliminary data.</text>
</comment>
<keyword evidence="2 3" id="KW-0067">ATP-binding</keyword>
<dbReference type="SUPFAM" id="SSF52540">
    <property type="entry name" value="P-loop containing nucleoside triphosphate hydrolases"/>
    <property type="match status" value="1"/>
</dbReference>
<feature type="domain" description="FtsK" evidence="6">
    <location>
        <begin position="1525"/>
        <end position="1724"/>
    </location>
</feature>
<dbReference type="CDD" id="cd01127">
    <property type="entry name" value="TrwB_TraG_TraD_VirD4"/>
    <property type="match status" value="1"/>
</dbReference>
<keyword evidence="8" id="KW-1185">Reference proteome</keyword>
<feature type="binding site" evidence="3">
    <location>
        <begin position="1550"/>
        <end position="1557"/>
    </location>
    <ligand>
        <name>ATP</name>
        <dbReference type="ChEBI" id="CHEBI:30616"/>
    </ligand>
</feature>
<gene>
    <name evidence="7" type="ORF">MS5N3_29740</name>
</gene>
<dbReference type="Pfam" id="PF01580">
    <property type="entry name" value="FtsK_SpoIIIE"/>
    <property type="match status" value="1"/>
</dbReference>
<dbReference type="PANTHER" id="PTHR22683:SF41">
    <property type="entry name" value="DNA TRANSLOCASE FTSK"/>
    <property type="match status" value="1"/>
</dbReference>
<proteinExistence type="predicted"/>
<accession>A0A5M3PRG2</accession>
<keyword evidence="1 3" id="KW-0547">Nucleotide-binding</keyword>
<evidence type="ECO:0000256" key="3">
    <source>
        <dbReference type="PROSITE-ProRule" id="PRU00289"/>
    </source>
</evidence>
<evidence type="ECO:0000256" key="2">
    <source>
        <dbReference type="ARBA" id="ARBA00022840"/>
    </source>
</evidence>
<evidence type="ECO:0000313" key="8">
    <source>
        <dbReference type="Proteomes" id="UP000340077"/>
    </source>
</evidence>
<keyword evidence="4" id="KW-0175">Coiled coil</keyword>
<dbReference type="InterPro" id="IPR002543">
    <property type="entry name" value="FtsK_dom"/>
</dbReference>
<dbReference type="EMBL" id="BGZH01000003">
    <property type="protein sequence ID" value="GBO85523.1"/>
    <property type="molecule type" value="Genomic_DNA"/>
</dbReference>
<dbReference type="InterPro" id="IPR050206">
    <property type="entry name" value="FtsK/SpoIIIE/SftA"/>
</dbReference>